<feature type="region of interest" description="Disordered" evidence="4">
    <location>
        <begin position="993"/>
        <end position="1025"/>
    </location>
</feature>
<feature type="repeat" description="WD" evidence="3">
    <location>
        <begin position="1159"/>
        <end position="1192"/>
    </location>
</feature>
<dbReference type="SMART" id="SM00320">
    <property type="entry name" value="WD40"/>
    <property type="match status" value="4"/>
</dbReference>
<dbReference type="InterPro" id="IPR036322">
    <property type="entry name" value="WD40_repeat_dom_sf"/>
</dbReference>
<dbReference type="InterPro" id="IPR001680">
    <property type="entry name" value="WD40_rpt"/>
</dbReference>
<evidence type="ECO:0000256" key="4">
    <source>
        <dbReference type="SAM" id="MobiDB-lite"/>
    </source>
</evidence>
<dbReference type="Pfam" id="PF00400">
    <property type="entry name" value="WD40"/>
    <property type="match status" value="3"/>
</dbReference>
<feature type="compositionally biased region" description="Low complexity" evidence="4">
    <location>
        <begin position="623"/>
        <end position="635"/>
    </location>
</feature>
<dbReference type="InterPro" id="IPR011044">
    <property type="entry name" value="Quino_amine_DH_bsu"/>
</dbReference>
<name>A0A1Y2EQB4_9FUNG</name>
<dbReference type="PROSITE" id="PS00678">
    <property type="entry name" value="WD_REPEATS_1"/>
    <property type="match status" value="1"/>
</dbReference>
<keyword evidence="2" id="KW-0677">Repeat</keyword>
<dbReference type="PROSITE" id="PS50294">
    <property type="entry name" value="WD_REPEATS_REGION"/>
    <property type="match status" value="1"/>
</dbReference>
<dbReference type="SUPFAM" id="SSF50978">
    <property type="entry name" value="WD40 repeat-like"/>
    <property type="match status" value="1"/>
</dbReference>
<feature type="repeat" description="WD" evidence="3">
    <location>
        <begin position="398"/>
        <end position="444"/>
    </location>
</feature>
<dbReference type="STRING" id="1754190.A0A1Y2EQB4"/>
<proteinExistence type="predicted"/>
<sequence>MWDLNDGHCILKKKHFFNGIIKSLQVTKSMKYLICSGYSCDIYILTVDTLEIKQIININNDWISTMALKDSSSELFMTYESGEMSILKFDEETLNLVNEQTKINIQTIPNAIEICINEYNPNLFFVLSYEVCLMYSRQSNIELPILKIKSPEGQSWKKGQFLSLRTFILWTSSSNIYAYYIGQKTDLKIVNDNQISEIDDTYEIIFSNSKNHIIVKKTILQNDLLETNNSVIVIGTFNSGNKAQNAWDDADIQCIQGNNSKIHLISLQNIKNKAVLTYWSFYSCLELSKYITNYRMSENILSQNQATEACNNNIKRESISKEFNIQVEPIHNILVEDLWNIKSENYPKKSLVTAVTSFSSLFIIFGYESGLIKVMPLYYPFLYDINSFSDSENEVYSLNGHSRRITSLFVPKKIDPNGKLLLFSSSIDASVIIWDLESGKQLLKYNEYTRPVVQFVQISKEKENSFLHDCVIAFSEDNSISIFSLEKLECIYHLSGHNSELAQISWRKDSDYLCVQCIDKSVYVWHLKSKHLDRIITNPYYSEIVIGNCDAKIKFKPFSTDYSKLNNKQILSVFPVYFKPYGQIPVIVFYINIKQLINEINYFHRMSGTSFSNISSSKKRSGRSSPESGINSKSILNSSNKASKQIGLSLMLKSNQFKGVGNPNGKSLSHLYRKFTQLLFSSLLTWEIDSELDNICEKKIGLKPNRKNITIGIKGVDNQFSLLAPFSSEDQIWKISPLYTASRLIKILSFVTIFLSEKGNEDDVISIITHYGIMLPGIVGPYYNYPSFSHLTKYWQDSTNDIQQAARCIYRSTLSKISESELDKVLNYWEPYLVIDEPKNLTKVTLRAAILLGIIGADENELLKSKHTLCNNISKALLLIIENKTSLQHRIAAVELIGKGFLVWEPYINGSAVIRLLMNLANLNPNISSTNSSPTNSLSSSKSSISNNTNNNNNNTNPNSNNTNNNNSSNNNSQSNNLLLKSQLNRQLTQKFSSNNTSTNSLPSNSVDSSDQPTSSRTRTLSHTGNSAMTLMARQAIIQIATYNTPLFITTLTFDLVHSKKVYERQAELQLLSLFINKKPLIIYPFLSKIVEAVVKSLDPNVPNMRENMIQSVTLSLHDLVKKYPNIAFHGHSQRIAIGSIDGLILIYDLKTGTRWQILEGHQKPISAVSFSPDGKLIASYSLEEASVRIWQPSPSFLGMLVGTFNSSESNNTPMKSIRSYTVGKEIQGEENSISLNAIIENVRFEWTSENKVKLIGLRGSALNVNV</sequence>
<dbReference type="GO" id="GO:0005737">
    <property type="term" value="C:cytoplasm"/>
    <property type="evidence" value="ECO:0007669"/>
    <property type="project" value="TreeGrafter"/>
</dbReference>
<dbReference type="PROSITE" id="PS50082">
    <property type="entry name" value="WD_REPEATS_2"/>
    <property type="match status" value="3"/>
</dbReference>
<dbReference type="OrthoDB" id="338622at2759"/>
<feature type="compositionally biased region" description="Polar residues" evidence="4">
    <location>
        <begin position="1007"/>
        <end position="1025"/>
    </location>
</feature>
<evidence type="ECO:0000256" key="2">
    <source>
        <dbReference type="ARBA" id="ARBA00022737"/>
    </source>
</evidence>
<gene>
    <name evidence="5" type="ORF">LY90DRAFT_167533</name>
</gene>
<dbReference type="PANTHER" id="PTHR44099">
    <property type="entry name" value="RABCONNECTIN-3B, ISOFORM A"/>
    <property type="match status" value="1"/>
</dbReference>
<dbReference type="Gene3D" id="2.130.10.10">
    <property type="entry name" value="YVTN repeat-like/Quinoprotein amine dehydrogenase"/>
    <property type="match status" value="2"/>
</dbReference>
<dbReference type="Proteomes" id="UP000193920">
    <property type="component" value="Unassembled WGS sequence"/>
</dbReference>
<protein>
    <submittedName>
        <fullName evidence="5">WD40 repeat-like protein</fullName>
    </submittedName>
</protein>
<evidence type="ECO:0000313" key="6">
    <source>
        <dbReference type="Proteomes" id="UP000193920"/>
    </source>
</evidence>
<dbReference type="AlphaFoldDB" id="A0A1Y2EQB4"/>
<organism evidence="5 6">
    <name type="scientific">Neocallimastix californiae</name>
    <dbReference type="NCBI Taxonomy" id="1754190"/>
    <lineage>
        <taxon>Eukaryota</taxon>
        <taxon>Fungi</taxon>
        <taxon>Fungi incertae sedis</taxon>
        <taxon>Chytridiomycota</taxon>
        <taxon>Chytridiomycota incertae sedis</taxon>
        <taxon>Neocallimastigomycetes</taxon>
        <taxon>Neocallimastigales</taxon>
        <taxon>Neocallimastigaceae</taxon>
        <taxon>Neocallimastix</taxon>
    </lineage>
</organism>
<dbReference type="InterPro" id="IPR049916">
    <property type="entry name" value="WDR72-like"/>
</dbReference>
<evidence type="ECO:0000313" key="5">
    <source>
        <dbReference type="EMBL" id="ORY73780.1"/>
    </source>
</evidence>
<dbReference type="InterPro" id="IPR015943">
    <property type="entry name" value="WD40/YVTN_repeat-like_dom_sf"/>
</dbReference>
<accession>A0A1Y2EQB4</accession>
<dbReference type="EMBL" id="MCOG01000032">
    <property type="protein sequence ID" value="ORY73780.1"/>
    <property type="molecule type" value="Genomic_DNA"/>
</dbReference>
<comment type="caution">
    <text evidence="5">The sequence shown here is derived from an EMBL/GenBank/DDBJ whole genome shotgun (WGS) entry which is preliminary data.</text>
</comment>
<reference evidence="5 6" key="1">
    <citation type="submission" date="2016-08" db="EMBL/GenBank/DDBJ databases">
        <title>A Parts List for Fungal Cellulosomes Revealed by Comparative Genomics.</title>
        <authorList>
            <consortium name="DOE Joint Genome Institute"/>
            <person name="Haitjema C.H."/>
            <person name="Gilmore S.P."/>
            <person name="Henske J.K."/>
            <person name="Solomon K.V."/>
            <person name="De Groot R."/>
            <person name="Kuo A."/>
            <person name="Mondo S.J."/>
            <person name="Salamov A.A."/>
            <person name="Labutti K."/>
            <person name="Zhao Z."/>
            <person name="Chiniquy J."/>
            <person name="Barry K."/>
            <person name="Brewer H.M."/>
            <person name="Purvine S.O."/>
            <person name="Wright A.T."/>
            <person name="Boxma B."/>
            <person name="Van Alen T."/>
            <person name="Hackstein J.H."/>
            <person name="Baker S.E."/>
            <person name="Grigoriev I.V."/>
            <person name="O'Malley M.A."/>
        </authorList>
    </citation>
    <scope>NUCLEOTIDE SEQUENCE [LARGE SCALE GENOMIC DNA]</scope>
    <source>
        <strain evidence="5 6">G1</strain>
    </source>
</reference>
<keyword evidence="6" id="KW-1185">Reference proteome</keyword>
<feature type="compositionally biased region" description="Low complexity" evidence="4">
    <location>
        <begin position="993"/>
        <end position="1006"/>
    </location>
</feature>
<evidence type="ECO:0000256" key="1">
    <source>
        <dbReference type="ARBA" id="ARBA00022574"/>
    </source>
</evidence>
<dbReference type="PANTHER" id="PTHR44099:SF4">
    <property type="entry name" value="RABCONNECTIN-3B, ISOFORM A"/>
    <property type="match status" value="1"/>
</dbReference>
<evidence type="ECO:0000256" key="3">
    <source>
        <dbReference type="PROSITE-ProRule" id="PRU00221"/>
    </source>
</evidence>
<keyword evidence="1 3" id="KW-0853">WD repeat</keyword>
<feature type="region of interest" description="Disordered" evidence="4">
    <location>
        <begin position="611"/>
        <end position="635"/>
    </location>
</feature>
<dbReference type="SUPFAM" id="SSF50969">
    <property type="entry name" value="YVTN repeat-like/Quinoprotein amine dehydrogenase"/>
    <property type="match status" value="1"/>
</dbReference>
<feature type="region of interest" description="Disordered" evidence="4">
    <location>
        <begin position="928"/>
        <end position="976"/>
    </location>
</feature>
<feature type="repeat" description="WD" evidence="3">
    <location>
        <begin position="494"/>
        <end position="535"/>
    </location>
</feature>
<dbReference type="InterPro" id="IPR019775">
    <property type="entry name" value="WD40_repeat_CS"/>
</dbReference>